<protein>
    <recommendedName>
        <fullName evidence="2 3">Single-stranded DNA-binding protein</fullName>
    </recommendedName>
</protein>
<dbReference type="NCBIfam" id="TIGR00621">
    <property type="entry name" value="ssb"/>
    <property type="match status" value="1"/>
</dbReference>
<gene>
    <name evidence="5" type="primary">ssb</name>
    <name evidence="5" type="ORF">V0R53_21835</name>
</gene>
<dbReference type="CDD" id="cd04496">
    <property type="entry name" value="SSB_OBF"/>
    <property type="match status" value="1"/>
</dbReference>
<dbReference type="PROSITE" id="PS50935">
    <property type="entry name" value="SSB"/>
    <property type="match status" value="1"/>
</dbReference>
<dbReference type="SUPFAM" id="SSF50249">
    <property type="entry name" value="Nucleic acid-binding proteins"/>
    <property type="match status" value="1"/>
</dbReference>
<comment type="caution">
    <text evidence="5">The sequence shown here is derived from an EMBL/GenBank/DDBJ whole genome shotgun (WGS) entry which is preliminary data.</text>
</comment>
<evidence type="ECO:0000256" key="1">
    <source>
        <dbReference type="ARBA" id="ARBA00023125"/>
    </source>
</evidence>
<evidence type="ECO:0000313" key="6">
    <source>
        <dbReference type="Proteomes" id="UP001307839"/>
    </source>
</evidence>
<dbReference type="InterPro" id="IPR012340">
    <property type="entry name" value="NA-bd_OB-fold"/>
</dbReference>
<organism evidence="5 6">
    <name type="scientific">Pseudomonas auratipiscis</name>
    <dbReference type="NCBI Taxonomy" id="3115853"/>
    <lineage>
        <taxon>Bacteria</taxon>
        <taxon>Pseudomonadati</taxon>
        <taxon>Pseudomonadota</taxon>
        <taxon>Gammaproteobacteria</taxon>
        <taxon>Pseudomonadales</taxon>
        <taxon>Pseudomonadaceae</taxon>
        <taxon>Pseudomonas</taxon>
    </lineage>
</organism>
<dbReference type="InterPro" id="IPR011344">
    <property type="entry name" value="ssDNA-bd"/>
</dbReference>
<evidence type="ECO:0000313" key="5">
    <source>
        <dbReference type="EMBL" id="MEE1869030.1"/>
    </source>
</evidence>
<proteinExistence type="predicted"/>
<keyword evidence="1 2" id="KW-0238">DNA-binding</keyword>
<dbReference type="RefSeq" id="WP_330080531.1">
    <property type="nucleotide sequence ID" value="NZ_JAZDCU010000015.1"/>
</dbReference>
<dbReference type="Pfam" id="PF00436">
    <property type="entry name" value="SSB"/>
    <property type="match status" value="1"/>
</dbReference>
<accession>A0AB35X1B1</accession>
<feature type="region of interest" description="Disordered" evidence="4">
    <location>
        <begin position="104"/>
        <end position="163"/>
    </location>
</feature>
<dbReference type="EMBL" id="JAZDQP010000017">
    <property type="protein sequence ID" value="MEE1869030.1"/>
    <property type="molecule type" value="Genomic_DNA"/>
</dbReference>
<dbReference type="PIRSF" id="PIRSF002070">
    <property type="entry name" value="SSB"/>
    <property type="match status" value="1"/>
</dbReference>
<evidence type="ECO:0000256" key="2">
    <source>
        <dbReference type="PIRNR" id="PIRNR002070"/>
    </source>
</evidence>
<dbReference type="AlphaFoldDB" id="A0AB35X1B1"/>
<dbReference type="GO" id="GO:0003697">
    <property type="term" value="F:single-stranded DNA binding"/>
    <property type="evidence" value="ECO:0007669"/>
    <property type="project" value="InterPro"/>
</dbReference>
<dbReference type="Gene3D" id="2.40.50.140">
    <property type="entry name" value="Nucleic acid-binding proteins"/>
    <property type="match status" value="1"/>
</dbReference>
<dbReference type="Proteomes" id="UP001307839">
    <property type="component" value="Unassembled WGS sequence"/>
</dbReference>
<dbReference type="InterPro" id="IPR000424">
    <property type="entry name" value="Primosome_PriB/ssb"/>
</dbReference>
<feature type="compositionally biased region" description="Low complexity" evidence="4">
    <location>
        <begin position="106"/>
        <end position="145"/>
    </location>
</feature>
<evidence type="ECO:0000256" key="4">
    <source>
        <dbReference type="SAM" id="MobiDB-lite"/>
    </source>
</evidence>
<keyword evidence="6" id="KW-1185">Reference proteome</keyword>
<reference evidence="5 6" key="1">
    <citation type="submission" date="2024-01" db="EMBL/GenBank/DDBJ databases">
        <title>Unpublished Manusciprt.</title>
        <authorList>
            <person name="Duman M."/>
            <person name="Valdes E.G."/>
            <person name="Ajmi N."/>
            <person name="Altun S."/>
            <person name="Saticioglu I.B."/>
        </authorList>
    </citation>
    <scope>NUCLEOTIDE SEQUENCE [LARGE SCALE GENOMIC DNA]</scope>
    <source>
        <strain evidence="5 6">120P</strain>
    </source>
</reference>
<dbReference type="GO" id="GO:0006260">
    <property type="term" value="P:DNA replication"/>
    <property type="evidence" value="ECO:0007669"/>
    <property type="project" value="InterPro"/>
</dbReference>
<evidence type="ECO:0000256" key="3">
    <source>
        <dbReference type="RuleBase" id="RU000524"/>
    </source>
</evidence>
<name>A0AB35X1B1_9PSED</name>
<sequence length="163" mass="18064">MPTLTDIGRIGRDAELRFTPNGDPVCNLAIACEYGRKGQDGKRPTQWVDATLWGKQAEAMAPYLLKGQQVHFTIDDAHVETYIKADHSQGVKLTGRVIIIKFAGSPPQQAQQSSQQQQSRPQQQRQQARPQAQPQNQQGVPGPDFDSFDDDIPFAPLHYLTGA</sequence>